<dbReference type="AlphaFoldDB" id="A0A2U3EL27"/>
<evidence type="ECO:0000256" key="6">
    <source>
        <dbReference type="RuleBase" id="RU361202"/>
    </source>
</evidence>
<name>A0A2U3EL27_PURLI</name>
<feature type="compositionally biased region" description="Low complexity" evidence="7">
    <location>
        <begin position="164"/>
        <end position="192"/>
    </location>
</feature>
<keyword evidence="5 6" id="KW-0072">Autophagy</keyword>
<evidence type="ECO:0000256" key="3">
    <source>
        <dbReference type="ARBA" id="ARBA00022499"/>
    </source>
</evidence>
<dbReference type="InterPro" id="IPR042527">
    <property type="entry name" value="Atg5_UblA_dom_sf"/>
</dbReference>
<dbReference type="GO" id="GO:0034274">
    <property type="term" value="C:Atg12-Atg5-Atg16 complex"/>
    <property type="evidence" value="ECO:0007669"/>
    <property type="project" value="TreeGrafter"/>
</dbReference>
<feature type="compositionally biased region" description="Low complexity" evidence="7">
    <location>
        <begin position="106"/>
        <end position="125"/>
    </location>
</feature>
<dbReference type="PANTHER" id="PTHR13040:SF2">
    <property type="entry name" value="AUTOPHAGY PROTEIN 5"/>
    <property type="match status" value="1"/>
</dbReference>
<evidence type="ECO:0000256" key="2">
    <source>
        <dbReference type="ARBA" id="ARBA00006910"/>
    </source>
</evidence>
<evidence type="ECO:0000256" key="1">
    <source>
        <dbReference type="ARBA" id="ARBA00004623"/>
    </source>
</evidence>
<evidence type="ECO:0000256" key="5">
    <source>
        <dbReference type="ARBA" id="ARBA00023006"/>
    </source>
</evidence>
<dbReference type="Pfam" id="PF04106">
    <property type="entry name" value="ATG5_UblB"/>
    <property type="match status" value="1"/>
</dbReference>
<dbReference type="GO" id="GO:0061908">
    <property type="term" value="C:phagophore"/>
    <property type="evidence" value="ECO:0007669"/>
    <property type="project" value="TreeGrafter"/>
</dbReference>
<feature type="compositionally biased region" description="Low complexity" evidence="7">
    <location>
        <begin position="34"/>
        <end position="43"/>
    </location>
</feature>
<keyword evidence="6" id="KW-0813">Transport</keyword>
<feature type="compositionally biased region" description="Polar residues" evidence="7">
    <location>
        <begin position="335"/>
        <end position="350"/>
    </location>
</feature>
<evidence type="ECO:0000259" key="9">
    <source>
        <dbReference type="Pfam" id="PF20637"/>
    </source>
</evidence>
<proteinExistence type="inferred from homology"/>
<feature type="compositionally biased region" description="Basic and acidic residues" evidence="7">
    <location>
        <begin position="419"/>
        <end position="428"/>
    </location>
</feature>
<dbReference type="Proteomes" id="UP000245956">
    <property type="component" value="Unassembled WGS sequence"/>
</dbReference>
<feature type="compositionally biased region" description="Low complexity" evidence="7">
    <location>
        <begin position="436"/>
        <end position="495"/>
    </location>
</feature>
<dbReference type="Pfam" id="PF20637">
    <property type="entry name" value="ATG5_HBR"/>
    <property type="match status" value="1"/>
</dbReference>
<protein>
    <recommendedName>
        <fullName evidence="6">Autophagy protein 5</fullName>
    </recommendedName>
</protein>
<feature type="compositionally biased region" description="Basic and acidic residues" evidence="7">
    <location>
        <begin position="516"/>
        <end position="535"/>
    </location>
</feature>
<sequence>MSSIVNKVKEALHHDKDESKHTTDNKHTTHTTEPRTGTTTTTGAGIGSHDGSYTTGDNYGLGGNNRGTDGPATRTDGPHSSNVANKVDPRVDSDRDHSKNLGANPHGTATTGSHSTTTGTTTGATSGFGGTTGHSTTTAGPHSSNLANKTDPRVDSDLDGSRNLGASSTTHGTSGLTGTTGTHGTSGLTGTTGTHGTGHHSGGYAAGAGNPLGTGAVPAAHQQASHGTHNTSGLATGTAAGIGAGAAGHHATSGTHTHGGTTIGDNRGFDGPASKTDGPHSSNLANKIDPRVDSDRDHSKNLGANPHGTATTGNTTSTSTTHGTSGSGAFFSGSDNTTHGATGTHSTVGNTGLGSTGTHATHGSSGLTGTHGTSGLTGTHNTTGTSGLTGTTGTHSTTSGAPEGTFGPHGSRVANAADPRVDSDRDNRGNIGGTGVHHSGVAGTTGTHGTSGLTGTHGTTGTHNTSGLTGTHGTTGTHNTSGLTGTHGTTGTTTGAAGGLAGSTHPGPAPNTAGPHKSDMLNKVDPRVDSDRDGSKTLGGDKTTTTTGSSMAHKDPTDAAQVPPSVLQKHVGGVQVAHDDHTHDRERRHSVSHQEQHRGLFELGPHRQPIILGHPRFKTCKAHAASANVVKIPSDKSLYPIVRLFRLVVVVNTALFPSCNVVKDREQRAESTAPASFSIAAMRYVTAALHIASSLCVVLLRGASARDAPPPPPPPPRQQHSDVYGADERYYGRFDFCANHAHAHAHKKTCNEWTQECRYNIIQEEFGECYVTARCPPEFKAPASPPRTLRHHTGRLLTTRHQRSLTPSRRPPPPHRHAPRAAAAVMSSPATAPIAQTLWDARVPLHITHESAPTTPFIAAVPRFSYLALLLPRLSAFFGAPCSSFHFEDVQLRNLAAGLLVDLYRPALPWRLTVADGVGWDIADTFLNCVKEVRASHPALSSPNRCREEGVVVAADFIRNGNANQIMKMSKEHTTQLWNAVIDNDFASFSKVNARLLNAPTALKNVPLRIYIPSAKPSTAAAEGAQSGGPDAGQVAEAGSFRVLQALVPAAGPDRKPRLLGQALKEAMPRLFPSSRDPVLAGVLLHGAPVPFEAPLGELMREAAYPDGWLCLVVVV</sequence>
<comment type="similarity">
    <text evidence="2 6">Belongs to the ATG5 family.</text>
</comment>
<dbReference type="GO" id="GO:0034045">
    <property type="term" value="C:phagophore assembly site membrane"/>
    <property type="evidence" value="ECO:0007669"/>
    <property type="project" value="UniProtKB-SubCell"/>
</dbReference>
<keyword evidence="6" id="KW-0472">Membrane</keyword>
<dbReference type="EMBL" id="LCWV01000002">
    <property type="protein sequence ID" value="PWI75214.1"/>
    <property type="molecule type" value="Genomic_DNA"/>
</dbReference>
<evidence type="ECO:0000256" key="7">
    <source>
        <dbReference type="SAM" id="MobiDB-lite"/>
    </source>
</evidence>
<dbReference type="InterPro" id="IPR007239">
    <property type="entry name" value="Atg5"/>
</dbReference>
<evidence type="ECO:0000259" key="10">
    <source>
        <dbReference type="Pfam" id="PF20638"/>
    </source>
</evidence>
<feature type="compositionally biased region" description="Low complexity" evidence="7">
    <location>
        <begin position="536"/>
        <end position="550"/>
    </location>
</feature>
<feature type="domain" description="Autophagy protein ATG5 UblA" evidence="10">
    <location>
        <begin position="838"/>
        <end position="914"/>
    </location>
</feature>
<feature type="domain" description="Autophagy protein ATG5 alpha-helical bundle region" evidence="9">
    <location>
        <begin position="955"/>
        <end position="998"/>
    </location>
</feature>
<evidence type="ECO:0000259" key="8">
    <source>
        <dbReference type="Pfam" id="PF04106"/>
    </source>
</evidence>
<evidence type="ECO:0000313" key="11">
    <source>
        <dbReference type="EMBL" id="PWI75214.1"/>
    </source>
</evidence>
<feature type="compositionally biased region" description="Basic and acidic residues" evidence="7">
    <location>
        <begin position="7"/>
        <end position="33"/>
    </location>
</feature>
<comment type="subunit">
    <text evidence="6">Conjugated with ATG12.</text>
</comment>
<dbReference type="GO" id="GO:0034727">
    <property type="term" value="P:piecemeal microautophagy of the nucleus"/>
    <property type="evidence" value="ECO:0007669"/>
    <property type="project" value="TreeGrafter"/>
</dbReference>
<dbReference type="GO" id="GO:0019776">
    <property type="term" value="F:Atg8-family ligase activity"/>
    <property type="evidence" value="ECO:0007669"/>
    <property type="project" value="TreeGrafter"/>
</dbReference>
<dbReference type="InterPro" id="IPR048940">
    <property type="entry name" value="ATG5_HBR"/>
</dbReference>
<feature type="compositionally biased region" description="Low complexity" evidence="7">
    <location>
        <begin position="307"/>
        <end position="334"/>
    </location>
</feature>
<keyword evidence="4 6" id="KW-0832">Ubl conjugation</keyword>
<dbReference type="Pfam" id="PF20638">
    <property type="entry name" value="ATG5_UblA"/>
    <property type="match status" value="1"/>
</dbReference>
<feature type="compositionally biased region" description="Basic and acidic residues" evidence="7">
    <location>
        <begin position="577"/>
        <end position="596"/>
    </location>
</feature>
<reference evidence="11 12" key="1">
    <citation type="journal article" date="2016" name="Front. Microbiol.">
        <title>Genome and transcriptome sequences reveal the specific parasitism of the nematophagous Purpureocillium lilacinum 36-1.</title>
        <authorList>
            <person name="Xie J."/>
            <person name="Li S."/>
            <person name="Mo C."/>
            <person name="Xiao X."/>
            <person name="Peng D."/>
            <person name="Wang G."/>
            <person name="Xiao Y."/>
        </authorList>
    </citation>
    <scope>NUCLEOTIDE SEQUENCE [LARGE SCALE GENOMIC DNA]</scope>
    <source>
        <strain evidence="11 12">36-1</strain>
    </source>
</reference>
<keyword evidence="3 6" id="KW-1017">Isopeptide bond</keyword>
<dbReference type="GO" id="GO:0044233">
    <property type="term" value="C:mitochondria-associated endoplasmic reticulum membrane contact site"/>
    <property type="evidence" value="ECO:0007669"/>
    <property type="project" value="TreeGrafter"/>
</dbReference>
<dbReference type="InterPro" id="IPR048939">
    <property type="entry name" value="ATG5_UblA"/>
</dbReference>
<organism evidence="11 12">
    <name type="scientific">Purpureocillium lilacinum</name>
    <name type="common">Paecilomyces lilacinus</name>
    <dbReference type="NCBI Taxonomy" id="33203"/>
    <lineage>
        <taxon>Eukaryota</taxon>
        <taxon>Fungi</taxon>
        <taxon>Dikarya</taxon>
        <taxon>Ascomycota</taxon>
        <taxon>Pezizomycotina</taxon>
        <taxon>Sordariomycetes</taxon>
        <taxon>Hypocreomycetidae</taxon>
        <taxon>Hypocreales</taxon>
        <taxon>Ophiocordycipitaceae</taxon>
        <taxon>Purpureocillium</taxon>
    </lineage>
</organism>
<dbReference type="GO" id="GO:0006995">
    <property type="term" value="P:cellular response to nitrogen starvation"/>
    <property type="evidence" value="ECO:0007669"/>
    <property type="project" value="TreeGrafter"/>
</dbReference>
<feature type="compositionally biased region" description="Basic and acidic residues" evidence="7">
    <location>
        <begin position="288"/>
        <end position="300"/>
    </location>
</feature>
<feature type="compositionally biased region" description="Low complexity" evidence="7">
    <location>
        <begin position="356"/>
        <end position="400"/>
    </location>
</feature>
<dbReference type="GO" id="GO:0000422">
    <property type="term" value="P:autophagy of mitochondrion"/>
    <property type="evidence" value="ECO:0007669"/>
    <property type="project" value="TreeGrafter"/>
</dbReference>
<comment type="caution">
    <text evidence="11">The sequence shown here is derived from an EMBL/GenBank/DDBJ whole genome shotgun (WGS) entry which is preliminary data.</text>
</comment>
<feature type="domain" description="Autophagy protein ATG5 UblB" evidence="8">
    <location>
        <begin position="1005"/>
        <end position="1114"/>
    </location>
</feature>
<feature type="compositionally biased region" description="Basic and acidic residues" evidence="7">
    <location>
        <begin position="87"/>
        <end position="99"/>
    </location>
</feature>
<dbReference type="Gene3D" id="3.10.20.90">
    <property type="entry name" value="Phosphatidylinositol 3-kinase Catalytic Subunit, Chain A, domain 1"/>
    <property type="match status" value="1"/>
</dbReference>
<dbReference type="Gene3D" id="3.10.20.620">
    <property type="match status" value="1"/>
</dbReference>
<feature type="compositionally biased region" description="Low complexity" evidence="7">
    <location>
        <begin position="247"/>
        <end position="264"/>
    </location>
</feature>
<feature type="region of interest" description="Disordered" evidence="7">
    <location>
        <begin position="1"/>
        <end position="596"/>
    </location>
</feature>
<evidence type="ECO:0000313" key="12">
    <source>
        <dbReference type="Proteomes" id="UP000245956"/>
    </source>
</evidence>
<feature type="compositionally biased region" description="Basic and acidic residues" evidence="7">
    <location>
        <begin position="150"/>
        <end position="160"/>
    </location>
</feature>
<feature type="region of interest" description="Disordered" evidence="7">
    <location>
        <begin position="795"/>
        <end position="823"/>
    </location>
</feature>
<comment type="subcellular location">
    <subcellularLocation>
        <location evidence="1 6">Preautophagosomal structure membrane</location>
        <topology evidence="1 6">Peripheral membrane protein</topology>
    </subcellularLocation>
</comment>
<dbReference type="InterPro" id="IPR042526">
    <property type="entry name" value="Atg5_HR"/>
</dbReference>
<feature type="compositionally biased region" description="Gly residues" evidence="7">
    <location>
        <begin position="193"/>
        <end position="212"/>
    </location>
</feature>
<gene>
    <name evidence="11" type="ORF">PCL_05872</name>
</gene>
<comment type="function">
    <text evidence="6">Involved in cytoplasm to vacuole transport (Cvt) and autophagic vesicle formation.</text>
</comment>
<accession>A0A2U3EL27</accession>
<dbReference type="Gene3D" id="1.10.246.190">
    <property type="entry name" value="Autophagy protein Apg5, helix rich domain"/>
    <property type="match status" value="1"/>
</dbReference>
<dbReference type="PANTHER" id="PTHR13040">
    <property type="entry name" value="AUTOPHAGY PROTEIN 5"/>
    <property type="match status" value="1"/>
</dbReference>
<dbReference type="InterPro" id="IPR048318">
    <property type="entry name" value="ATG5_UblB"/>
</dbReference>
<evidence type="ECO:0000256" key="4">
    <source>
        <dbReference type="ARBA" id="ARBA00022843"/>
    </source>
</evidence>
<dbReference type="GO" id="GO:0005776">
    <property type="term" value="C:autophagosome"/>
    <property type="evidence" value="ECO:0007669"/>
    <property type="project" value="TreeGrafter"/>
</dbReference>